<gene>
    <name evidence="13" type="ORF">BOTBODRAFT_163733</name>
</gene>
<accession>A0A067M3V4</accession>
<dbReference type="Pfam" id="PF04715">
    <property type="entry name" value="Anth_synt_I_N"/>
    <property type="match status" value="1"/>
</dbReference>
<keyword evidence="5" id="KW-0808">Transferase</keyword>
<dbReference type="GO" id="GO:0008153">
    <property type="term" value="P:4-aminobenzoate biosynthetic process"/>
    <property type="evidence" value="ECO:0007669"/>
    <property type="project" value="TreeGrafter"/>
</dbReference>
<dbReference type="GO" id="GO:0005737">
    <property type="term" value="C:cytoplasm"/>
    <property type="evidence" value="ECO:0007669"/>
    <property type="project" value="TreeGrafter"/>
</dbReference>
<dbReference type="Pfam" id="PF00117">
    <property type="entry name" value="GATase"/>
    <property type="match status" value="1"/>
</dbReference>
<dbReference type="GO" id="GO:0000162">
    <property type="term" value="P:L-tryptophan biosynthetic process"/>
    <property type="evidence" value="ECO:0007669"/>
    <property type="project" value="TreeGrafter"/>
</dbReference>
<keyword evidence="7" id="KW-0315">Glutamine amidotransferase</keyword>
<evidence type="ECO:0000313" key="14">
    <source>
        <dbReference type="Proteomes" id="UP000027195"/>
    </source>
</evidence>
<evidence type="ECO:0000256" key="3">
    <source>
        <dbReference type="ARBA" id="ARBA00005970"/>
    </source>
</evidence>
<dbReference type="PANTHER" id="PTHR11236:SF18">
    <property type="entry name" value="AMINODEOXYCHORISMATE SYNTHASE"/>
    <property type="match status" value="1"/>
</dbReference>
<evidence type="ECO:0000256" key="6">
    <source>
        <dbReference type="ARBA" id="ARBA00022909"/>
    </source>
</evidence>
<evidence type="ECO:0000256" key="8">
    <source>
        <dbReference type="ARBA" id="ARBA00031329"/>
    </source>
</evidence>
<dbReference type="CDD" id="cd01743">
    <property type="entry name" value="GATase1_Anthranilate_Synthase"/>
    <property type="match status" value="1"/>
</dbReference>
<dbReference type="Proteomes" id="UP000027195">
    <property type="component" value="Unassembled WGS sequence"/>
</dbReference>
<dbReference type="InterPro" id="IPR015890">
    <property type="entry name" value="Chorismate_C"/>
</dbReference>
<dbReference type="NCBIfam" id="TIGR00566">
    <property type="entry name" value="trpG_papA"/>
    <property type="match status" value="1"/>
</dbReference>
<dbReference type="UniPathway" id="UPA00077">
    <property type="reaction ID" value="UER00149"/>
</dbReference>
<evidence type="ECO:0000256" key="2">
    <source>
        <dbReference type="ARBA" id="ARBA00005009"/>
    </source>
</evidence>
<dbReference type="PRINTS" id="PR00096">
    <property type="entry name" value="GATASE"/>
</dbReference>
<keyword evidence="14" id="KW-1185">Reference proteome</keyword>
<dbReference type="Pfam" id="PF00425">
    <property type="entry name" value="Chorismate_bind"/>
    <property type="match status" value="1"/>
</dbReference>
<dbReference type="PRINTS" id="PR00099">
    <property type="entry name" value="CPSGATASE"/>
</dbReference>
<name>A0A067M3V4_BOTB1</name>
<comment type="pathway">
    <text evidence="2">Cofactor biosynthesis; tetrahydrofolate biosynthesis; 4-aminobenzoate from chorismate: step 1/2.</text>
</comment>
<feature type="domain" description="Glutamine amidotransferase" evidence="10">
    <location>
        <begin position="8"/>
        <end position="202"/>
    </location>
</feature>
<dbReference type="PRINTS" id="PR00097">
    <property type="entry name" value="ANTSNTHASEII"/>
</dbReference>
<dbReference type="SUPFAM" id="SSF56322">
    <property type="entry name" value="ADC synthase"/>
    <property type="match status" value="1"/>
</dbReference>
<evidence type="ECO:0000256" key="5">
    <source>
        <dbReference type="ARBA" id="ARBA00022679"/>
    </source>
</evidence>
<evidence type="ECO:0000256" key="4">
    <source>
        <dbReference type="ARBA" id="ARBA00013139"/>
    </source>
</evidence>
<organism evidence="13 14">
    <name type="scientific">Botryobasidium botryosum (strain FD-172 SS1)</name>
    <dbReference type="NCBI Taxonomy" id="930990"/>
    <lineage>
        <taxon>Eukaryota</taxon>
        <taxon>Fungi</taxon>
        <taxon>Dikarya</taxon>
        <taxon>Basidiomycota</taxon>
        <taxon>Agaricomycotina</taxon>
        <taxon>Agaricomycetes</taxon>
        <taxon>Cantharellales</taxon>
        <taxon>Botryobasidiaceae</taxon>
        <taxon>Botryobasidium</taxon>
    </lineage>
</organism>
<feature type="domain" description="Anthranilate synthase component I N-terminal" evidence="12">
    <location>
        <begin position="304"/>
        <end position="447"/>
    </location>
</feature>
<dbReference type="InterPro" id="IPR005801">
    <property type="entry name" value="ADC_synthase"/>
</dbReference>
<reference evidence="14" key="1">
    <citation type="journal article" date="2014" name="Proc. Natl. Acad. Sci. U.S.A.">
        <title>Extensive sampling of basidiomycete genomes demonstrates inadequacy of the white-rot/brown-rot paradigm for wood decay fungi.</title>
        <authorList>
            <person name="Riley R."/>
            <person name="Salamov A.A."/>
            <person name="Brown D.W."/>
            <person name="Nagy L.G."/>
            <person name="Floudas D."/>
            <person name="Held B.W."/>
            <person name="Levasseur A."/>
            <person name="Lombard V."/>
            <person name="Morin E."/>
            <person name="Otillar R."/>
            <person name="Lindquist E.A."/>
            <person name="Sun H."/>
            <person name="LaButti K.M."/>
            <person name="Schmutz J."/>
            <person name="Jabbour D."/>
            <person name="Luo H."/>
            <person name="Baker S.E."/>
            <person name="Pisabarro A.G."/>
            <person name="Walton J.D."/>
            <person name="Blanchette R.A."/>
            <person name="Henrissat B."/>
            <person name="Martin F."/>
            <person name="Cullen D."/>
            <person name="Hibbett D.S."/>
            <person name="Grigoriev I.V."/>
        </authorList>
    </citation>
    <scope>NUCLEOTIDE SEQUENCE [LARGE SCALE GENOMIC DNA]</scope>
    <source>
        <strain evidence="14">FD-172 SS1</strain>
    </source>
</reference>
<dbReference type="PANTHER" id="PTHR11236">
    <property type="entry name" value="AMINOBENZOATE/ANTHRANILATE SYNTHASE"/>
    <property type="match status" value="1"/>
</dbReference>
<proteinExistence type="inferred from homology"/>
<dbReference type="InterPro" id="IPR006805">
    <property type="entry name" value="Anth_synth_I_N"/>
</dbReference>
<dbReference type="OrthoDB" id="64220at2759"/>
<dbReference type="Gene3D" id="3.40.50.880">
    <property type="match status" value="1"/>
</dbReference>
<dbReference type="InterPro" id="IPR029062">
    <property type="entry name" value="Class_I_gatase-like"/>
</dbReference>
<dbReference type="FunCoup" id="A0A067M3V4">
    <property type="interactions" value="126"/>
</dbReference>
<keyword evidence="6" id="KW-0289">Folate biosynthesis</keyword>
<dbReference type="EC" id="2.6.1.85" evidence="4"/>
<evidence type="ECO:0000256" key="1">
    <source>
        <dbReference type="ARBA" id="ARBA00001000"/>
    </source>
</evidence>
<dbReference type="InterPro" id="IPR017926">
    <property type="entry name" value="GATASE"/>
</dbReference>
<dbReference type="InParanoid" id="A0A067M3V4"/>
<evidence type="ECO:0000259" key="10">
    <source>
        <dbReference type="Pfam" id="PF00117"/>
    </source>
</evidence>
<dbReference type="GO" id="GO:0046820">
    <property type="term" value="F:4-amino-4-deoxychorismate synthase activity"/>
    <property type="evidence" value="ECO:0007669"/>
    <property type="project" value="UniProtKB-EC"/>
</dbReference>
<dbReference type="InterPro" id="IPR006221">
    <property type="entry name" value="TrpG/PapA_dom"/>
</dbReference>
<dbReference type="AlphaFoldDB" id="A0A067M3V4"/>
<evidence type="ECO:0000256" key="7">
    <source>
        <dbReference type="ARBA" id="ARBA00022962"/>
    </source>
</evidence>
<dbReference type="Gene3D" id="3.60.120.10">
    <property type="entry name" value="Anthranilate synthase"/>
    <property type="match status" value="1"/>
</dbReference>
<feature type="domain" description="Chorismate-utilising enzyme C-terminal" evidence="11">
    <location>
        <begin position="484"/>
        <end position="789"/>
    </location>
</feature>
<comment type="catalytic activity">
    <reaction evidence="1">
        <text>chorismate + L-glutamine = 4-amino-4-deoxychorismate + L-glutamate</text>
        <dbReference type="Rhea" id="RHEA:11672"/>
        <dbReference type="ChEBI" id="CHEBI:29748"/>
        <dbReference type="ChEBI" id="CHEBI:29985"/>
        <dbReference type="ChEBI" id="CHEBI:58359"/>
        <dbReference type="ChEBI" id="CHEBI:58406"/>
        <dbReference type="EC" id="2.6.1.85"/>
    </reaction>
</comment>
<protein>
    <recommendedName>
        <fullName evidence="4">aminodeoxychorismate synthase</fullName>
        <ecNumber evidence="4">2.6.1.85</ecNumber>
    </recommendedName>
    <alternativeName>
        <fullName evidence="8">Para-aminobenzoate synthase</fullName>
    </alternativeName>
    <alternativeName>
        <fullName evidence="9">p-aminobenzoic acid synthase</fullName>
    </alternativeName>
</protein>
<sequence length="800" mass="86361">MESPPRVLLVDSYDSFTYNLARLLRRAIPNVALHIVKNDELSIAQLLPHLASFSALVIGPGPGSPDRPADVGLIQHIWTLPDAHLLPVFGVCLGLQSLCIAFGGELKALDVVRHGRVWSIDHNGTDLFQGVGAVEAVRYHSLHVDPRAAAHAIEPLAWADDGMENGMVLMAARHRTKPFWGVQYHPESICTNDAGAQVVANFWKLASVWSESTGREIVPLSADWHTSATGTTGTAFVPPLLSPSLSSLSSSPSLPANPVDAELTPGLARNVQVSTLTLPHLAHTLPIPRLCELMGVENPGAAARTTDVEFALLDSAAAPGRFSIIGLVFPETLRITYRVGDASVKLRRGADEGGEEVGMAIWRWLAEFMHRRRATGGAPESPFWGGLVGLFTYEAGVASLGIDPRPFLTPHAPTSAHAHAPGRGPPDVNLAFVERSIVVDTQTGTVWVQSLREDDGISQPQSDSKSKFGSRFRTQIKPIVQMPDKEEYIAKIKRAQEYLAAGESYELCLTAQTRIRLPSPQIHTPANPKAGNVGGAGGVGRRTSAWTLFKALRARNPAPYATYLRLSGTTLVGSSPERFLSWTRTAPQRCQLRPIKGTVKKPPPSSSLPPMTLERASALLNTPKERAENLMIVDLIRHDLHRLAGDSVEVTKLFGVEEYETVFQLVSVVEGCVPVRGGYSGVDVLARSLPPGDMTGAPKKRSVEILQTLEGAERRVYSGICGYWCAGGAGDFSIVIRSAYRFDDEDDSGANANASATTCAGYDTWYVGAGGAITALSDPQDEWDEMETKLRSTLQTFLAL</sequence>
<evidence type="ECO:0000313" key="13">
    <source>
        <dbReference type="EMBL" id="KDQ10448.1"/>
    </source>
</evidence>
<dbReference type="InterPro" id="IPR019999">
    <property type="entry name" value="Anth_synth_I-like"/>
</dbReference>
<evidence type="ECO:0000256" key="9">
    <source>
        <dbReference type="ARBA" id="ARBA00031904"/>
    </source>
</evidence>
<evidence type="ECO:0000259" key="12">
    <source>
        <dbReference type="Pfam" id="PF04715"/>
    </source>
</evidence>
<dbReference type="STRING" id="930990.A0A067M3V4"/>
<dbReference type="HOGENOM" id="CLU_006493_0_0_1"/>
<evidence type="ECO:0000259" key="11">
    <source>
        <dbReference type="Pfam" id="PF00425"/>
    </source>
</evidence>
<dbReference type="GO" id="GO:0046656">
    <property type="term" value="P:folic acid biosynthetic process"/>
    <property type="evidence" value="ECO:0007669"/>
    <property type="project" value="UniProtKB-KW"/>
</dbReference>
<dbReference type="EMBL" id="KL198067">
    <property type="protein sequence ID" value="KDQ10448.1"/>
    <property type="molecule type" value="Genomic_DNA"/>
</dbReference>
<comment type="similarity">
    <text evidence="3">In the C-terminal section; belongs to the anthranilate synthase component I family.</text>
</comment>
<dbReference type="SUPFAM" id="SSF52317">
    <property type="entry name" value="Class I glutamine amidotransferase-like"/>
    <property type="match status" value="1"/>
</dbReference>
<dbReference type="GO" id="GO:0046654">
    <property type="term" value="P:tetrahydrofolate biosynthetic process"/>
    <property type="evidence" value="ECO:0007669"/>
    <property type="project" value="UniProtKB-UniPathway"/>
</dbReference>
<dbReference type="PROSITE" id="PS51273">
    <property type="entry name" value="GATASE_TYPE_1"/>
    <property type="match status" value="1"/>
</dbReference>